<name>A0A9P9F650_9HYPO</name>
<keyword evidence="3" id="KW-1185">Reference proteome</keyword>
<evidence type="ECO:0000313" key="2">
    <source>
        <dbReference type="EMBL" id="KAH7152931.1"/>
    </source>
</evidence>
<feature type="compositionally biased region" description="Polar residues" evidence="1">
    <location>
        <begin position="73"/>
        <end position="94"/>
    </location>
</feature>
<sequence>MQRSSRHGQCERKPRSLAVTHGHCLSPTRPSPSLESLPHFVGTHVASLGRRSPRHLHDGPTPRHLAGDAGNAQAPTPSASSVTMVAPTASSTHTRAGEETEVFWKSRAQRLTTAAWPWSAASALECSPPRQMPLLARRPGLVSSLHDWCFSRVWWLRTFHLLLRATLVACSHMPTPGSSLLSGRLGAAIGHGSWCWPLLFPPRAFS</sequence>
<accession>A0A9P9F650</accession>
<dbReference type="EMBL" id="JAGMUV010000006">
    <property type="protein sequence ID" value="KAH7152931.1"/>
    <property type="molecule type" value="Genomic_DNA"/>
</dbReference>
<evidence type="ECO:0000313" key="3">
    <source>
        <dbReference type="Proteomes" id="UP000738349"/>
    </source>
</evidence>
<comment type="caution">
    <text evidence="2">The sequence shown here is derived from an EMBL/GenBank/DDBJ whole genome shotgun (WGS) entry which is preliminary data.</text>
</comment>
<organism evidence="2 3">
    <name type="scientific">Dactylonectria macrodidyma</name>
    <dbReference type="NCBI Taxonomy" id="307937"/>
    <lineage>
        <taxon>Eukaryota</taxon>
        <taxon>Fungi</taxon>
        <taxon>Dikarya</taxon>
        <taxon>Ascomycota</taxon>
        <taxon>Pezizomycotina</taxon>
        <taxon>Sordariomycetes</taxon>
        <taxon>Hypocreomycetidae</taxon>
        <taxon>Hypocreales</taxon>
        <taxon>Nectriaceae</taxon>
        <taxon>Dactylonectria</taxon>
    </lineage>
</organism>
<evidence type="ECO:0000256" key="1">
    <source>
        <dbReference type="SAM" id="MobiDB-lite"/>
    </source>
</evidence>
<dbReference type="OrthoDB" id="10637373at2759"/>
<feature type="region of interest" description="Disordered" evidence="1">
    <location>
        <begin position="49"/>
        <end position="100"/>
    </location>
</feature>
<proteinExistence type="predicted"/>
<dbReference type="Proteomes" id="UP000738349">
    <property type="component" value="Unassembled WGS sequence"/>
</dbReference>
<dbReference type="AlphaFoldDB" id="A0A9P9F650"/>
<gene>
    <name evidence="2" type="ORF">EDB81DRAFT_438043</name>
</gene>
<protein>
    <submittedName>
        <fullName evidence="2">Uncharacterized protein</fullName>
    </submittedName>
</protein>
<reference evidence="2" key="1">
    <citation type="journal article" date="2021" name="Nat. Commun.">
        <title>Genetic determinants of endophytism in the Arabidopsis root mycobiome.</title>
        <authorList>
            <person name="Mesny F."/>
            <person name="Miyauchi S."/>
            <person name="Thiergart T."/>
            <person name="Pickel B."/>
            <person name="Atanasova L."/>
            <person name="Karlsson M."/>
            <person name="Huettel B."/>
            <person name="Barry K.W."/>
            <person name="Haridas S."/>
            <person name="Chen C."/>
            <person name="Bauer D."/>
            <person name="Andreopoulos W."/>
            <person name="Pangilinan J."/>
            <person name="LaButti K."/>
            <person name="Riley R."/>
            <person name="Lipzen A."/>
            <person name="Clum A."/>
            <person name="Drula E."/>
            <person name="Henrissat B."/>
            <person name="Kohler A."/>
            <person name="Grigoriev I.V."/>
            <person name="Martin F.M."/>
            <person name="Hacquard S."/>
        </authorList>
    </citation>
    <scope>NUCLEOTIDE SEQUENCE</scope>
    <source>
        <strain evidence="2">MPI-CAGE-AT-0147</strain>
    </source>
</reference>